<protein>
    <submittedName>
        <fullName evidence="1">Uncharacterized protein</fullName>
    </submittedName>
</protein>
<name>A0ACC4BJX0_POPAL</name>
<comment type="caution">
    <text evidence="1">The sequence shown here is derived from an EMBL/GenBank/DDBJ whole genome shotgun (WGS) entry which is preliminary data.</text>
</comment>
<evidence type="ECO:0000313" key="2">
    <source>
        <dbReference type="Proteomes" id="UP000309997"/>
    </source>
</evidence>
<dbReference type="Proteomes" id="UP000309997">
    <property type="component" value="Unassembled WGS sequence"/>
</dbReference>
<gene>
    <name evidence="1" type="ORF">D5086_020160</name>
</gene>
<reference evidence="1 2" key="1">
    <citation type="journal article" date="2024" name="Plant Biotechnol. J.">
        <title>Genome and CRISPR/Cas9 system of a widespread forest tree (Populus alba) in the world.</title>
        <authorList>
            <person name="Liu Y.J."/>
            <person name="Jiang P.F."/>
            <person name="Han X.M."/>
            <person name="Li X.Y."/>
            <person name="Wang H.M."/>
            <person name="Wang Y.J."/>
            <person name="Wang X.X."/>
            <person name="Zeng Q.Y."/>
        </authorList>
    </citation>
    <scope>NUCLEOTIDE SEQUENCE [LARGE SCALE GENOMIC DNA]</scope>
    <source>
        <strain evidence="2">cv. PAL-ZL1</strain>
    </source>
</reference>
<accession>A0ACC4BJX0</accession>
<organism evidence="1 2">
    <name type="scientific">Populus alba</name>
    <name type="common">White poplar</name>
    <dbReference type="NCBI Taxonomy" id="43335"/>
    <lineage>
        <taxon>Eukaryota</taxon>
        <taxon>Viridiplantae</taxon>
        <taxon>Streptophyta</taxon>
        <taxon>Embryophyta</taxon>
        <taxon>Tracheophyta</taxon>
        <taxon>Spermatophyta</taxon>
        <taxon>Magnoliopsida</taxon>
        <taxon>eudicotyledons</taxon>
        <taxon>Gunneridae</taxon>
        <taxon>Pentapetalae</taxon>
        <taxon>rosids</taxon>
        <taxon>fabids</taxon>
        <taxon>Malpighiales</taxon>
        <taxon>Salicaceae</taxon>
        <taxon>Saliceae</taxon>
        <taxon>Populus</taxon>
    </lineage>
</organism>
<dbReference type="EMBL" id="RCHU02000010">
    <property type="protein sequence ID" value="KAL3578656.1"/>
    <property type="molecule type" value="Genomic_DNA"/>
</dbReference>
<evidence type="ECO:0000313" key="1">
    <source>
        <dbReference type="EMBL" id="KAL3578656.1"/>
    </source>
</evidence>
<sequence length="117" mass="12627">MAFHAENTMNVSSSLKQYAVVFLSALVGMSKKEKVKVTNHLAKHMSPGALLLLISAHGARSSDFKRTHLGCHYPMKQPDRTSPGHDGISLSTFLAFGYLQEGAPGAVATVTEEEDVQ</sequence>
<proteinExistence type="predicted"/>
<keyword evidence="2" id="KW-1185">Reference proteome</keyword>